<dbReference type="OrthoDB" id="3266227at2759"/>
<protein>
    <recommendedName>
        <fullName evidence="4">Ricin B lectin domain-containing protein</fullName>
    </recommendedName>
</protein>
<sequence>MSETTETTIAKGTYTIENTHRRNDIFLVNGTLVAGSSEADADPPLEACWTVTPLKNGRYIMSPAAQRNLYASWPADFGLGSEIMASPTPHHWVVREARVKETFVISPGRHHLYWGIEDDDEGTAVTLRYPPTGPGNQWRFCQCLTSTTAMPQNVILPRITDENKYCETETVLTRTQTIEVDDVQPTGSTPVVPQGVVGSPTIQGSKADAQTATTPIPNQRRKVDDVPARSTCAVPQNLIESPKSVVESRTVVDAHYVYPE</sequence>
<dbReference type="AlphaFoldDB" id="A0A4Y7PG70"/>
<dbReference type="VEuPathDB" id="FungiDB:BD410DRAFT_291906"/>
<evidence type="ECO:0000313" key="2">
    <source>
        <dbReference type="EMBL" id="TDL14031.1"/>
    </source>
</evidence>
<reference evidence="2 3" key="1">
    <citation type="submission" date="2018-06" db="EMBL/GenBank/DDBJ databases">
        <title>A transcriptomic atlas of mushroom development highlights an independent origin of complex multicellularity.</title>
        <authorList>
            <consortium name="DOE Joint Genome Institute"/>
            <person name="Krizsan K."/>
            <person name="Almasi E."/>
            <person name="Merenyi Z."/>
            <person name="Sahu N."/>
            <person name="Viragh M."/>
            <person name="Koszo T."/>
            <person name="Mondo S."/>
            <person name="Kiss B."/>
            <person name="Balint B."/>
            <person name="Kues U."/>
            <person name="Barry K."/>
            <person name="Hegedus J.C."/>
            <person name="Henrissat B."/>
            <person name="Johnson J."/>
            <person name="Lipzen A."/>
            <person name="Ohm R."/>
            <person name="Nagy I."/>
            <person name="Pangilinan J."/>
            <person name="Yan J."/>
            <person name="Xiong Y."/>
            <person name="Grigoriev I.V."/>
            <person name="Hibbett D.S."/>
            <person name="Nagy L.G."/>
        </authorList>
    </citation>
    <scope>NUCLEOTIDE SEQUENCE [LARGE SCALE GENOMIC DNA]</scope>
    <source>
        <strain evidence="2 3">SZMC22713</strain>
    </source>
</reference>
<feature type="compositionally biased region" description="Polar residues" evidence="1">
    <location>
        <begin position="200"/>
        <end position="217"/>
    </location>
</feature>
<gene>
    <name evidence="2" type="ORF">BD410DRAFT_291906</name>
</gene>
<dbReference type="Proteomes" id="UP000294933">
    <property type="component" value="Unassembled WGS sequence"/>
</dbReference>
<accession>A0A4Y7PG70</accession>
<feature type="region of interest" description="Disordered" evidence="1">
    <location>
        <begin position="183"/>
        <end position="226"/>
    </location>
</feature>
<keyword evidence="3" id="KW-1185">Reference proteome</keyword>
<name>A0A4Y7PG70_9AGAM</name>
<organism evidence="2 3">
    <name type="scientific">Rickenella mellea</name>
    <dbReference type="NCBI Taxonomy" id="50990"/>
    <lineage>
        <taxon>Eukaryota</taxon>
        <taxon>Fungi</taxon>
        <taxon>Dikarya</taxon>
        <taxon>Basidiomycota</taxon>
        <taxon>Agaricomycotina</taxon>
        <taxon>Agaricomycetes</taxon>
        <taxon>Hymenochaetales</taxon>
        <taxon>Rickenellaceae</taxon>
        <taxon>Rickenella</taxon>
    </lineage>
</organism>
<evidence type="ECO:0008006" key="4">
    <source>
        <dbReference type="Google" id="ProtNLM"/>
    </source>
</evidence>
<dbReference type="EMBL" id="ML170404">
    <property type="protein sequence ID" value="TDL14031.1"/>
    <property type="molecule type" value="Genomic_DNA"/>
</dbReference>
<evidence type="ECO:0000313" key="3">
    <source>
        <dbReference type="Proteomes" id="UP000294933"/>
    </source>
</evidence>
<proteinExistence type="predicted"/>
<evidence type="ECO:0000256" key="1">
    <source>
        <dbReference type="SAM" id="MobiDB-lite"/>
    </source>
</evidence>
<dbReference type="Gene3D" id="2.80.10.50">
    <property type="match status" value="1"/>
</dbReference>